<dbReference type="InterPro" id="IPR037523">
    <property type="entry name" value="VOC_core"/>
</dbReference>
<dbReference type="PANTHER" id="PTHR34109">
    <property type="entry name" value="BNAUNNG04460D PROTEIN-RELATED"/>
    <property type="match status" value="1"/>
</dbReference>
<accession>A0A1I3WPE7</accession>
<dbReference type="InterPro" id="IPR004360">
    <property type="entry name" value="Glyas_Fos-R_dOase_dom"/>
</dbReference>
<dbReference type="GeneID" id="96300459"/>
<dbReference type="Gene3D" id="3.30.720.120">
    <property type="match status" value="1"/>
</dbReference>
<protein>
    <submittedName>
        <fullName evidence="2">Uncharacterized conserved protein PhnB, glyoxalase superfamily</fullName>
    </submittedName>
</protein>
<evidence type="ECO:0000259" key="1">
    <source>
        <dbReference type="PROSITE" id="PS51819"/>
    </source>
</evidence>
<organism evidence="2 3">
    <name type="scientific">Streptosporangium canum</name>
    <dbReference type="NCBI Taxonomy" id="324952"/>
    <lineage>
        <taxon>Bacteria</taxon>
        <taxon>Bacillati</taxon>
        <taxon>Actinomycetota</taxon>
        <taxon>Actinomycetes</taxon>
        <taxon>Streptosporangiales</taxon>
        <taxon>Streptosporangiaceae</taxon>
        <taxon>Streptosporangium</taxon>
    </lineage>
</organism>
<dbReference type="EMBL" id="FOQY01000017">
    <property type="protein sequence ID" value="SFK09039.1"/>
    <property type="molecule type" value="Genomic_DNA"/>
</dbReference>
<feature type="domain" description="VOC" evidence="1">
    <location>
        <begin position="2"/>
        <end position="113"/>
    </location>
</feature>
<dbReference type="PANTHER" id="PTHR34109:SF1">
    <property type="entry name" value="VOC DOMAIN-CONTAINING PROTEIN"/>
    <property type="match status" value="1"/>
</dbReference>
<dbReference type="Pfam" id="PF00903">
    <property type="entry name" value="Glyoxalase"/>
    <property type="match status" value="1"/>
</dbReference>
<proteinExistence type="predicted"/>
<evidence type="ECO:0000313" key="2">
    <source>
        <dbReference type="EMBL" id="SFK09039.1"/>
    </source>
</evidence>
<gene>
    <name evidence="2" type="ORF">SAMN05216275_11741</name>
</gene>
<dbReference type="SUPFAM" id="SSF54593">
    <property type="entry name" value="Glyoxalase/Bleomycin resistance protein/Dihydroxybiphenyl dioxygenase"/>
    <property type="match status" value="1"/>
</dbReference>
<dbReference type="PROSITE" id="PS51819">
    <property type="entry name" value="VOC"/>
    <property type="match status" value="1"/>
</dbReference>
<evidence type="ECO:0000313" key="3">
    <source>
        <dbReference type="Proteomes" id="UP000199111"/>
    </source>
</evidence>
<dbReference type="InterPro" id="IPR029068">
    <property type="entry name" value="Glyas_Bleomycin-R_OHBP_Dase"/>
</dbReference>
<dbReference type="RefSeq" id="WP_093889168.1">
    <property type="nucleotide sequence ID" value="NZ_FOQY01000017.1"/>
</dbReference>
<dbReference type="AlphaFoldDB" id="A0A1I3WPE7"/>
<name>A0A1I3WPE7_9ACTN</name>
<dbReference type="Proteomes" id="UP000199111">
    <property type="component" value="Unassembled WGS sequence"/>
</dbReference>
<keyword evidence="3" id="KW-1185">Reference proteome</keyword>
<sequence>MRTVYPLVRYREPAKAVDWLVRAFGFEVHELVGSGDGGVGHAELTVGTGMVMTGTGEPGGPGIYIAVEDPDAHHARAVDAGAEITMEPADQPYGSRDYACKDPEGNEWFFGTYRP</sequence>
<reference evidence="3" key="1">
    <citation type="submission" date="2016-10" db="EMBL/GenBank/DDBJ databases">
        <authorList>
            <person name="Varghese N."/>
            <person name="Submissions S."/>
        </authorList>
    </citation>
    <scope>NUCLEOTIDE SEQUENCE [LARGE SCALE GENOMIC DNA]</scope>
    <source>
        <strain evidence="3">CGMCC 4.2126</strain>
    </source>
</reference>
<dbReference type="Gene3D" id="3.30.720.110">
    <property type="match status" value="1"/>
</dbReference>